<evidence type="ECO:0000259" key="7">
    <source>
        <dbReference type="PROSITE" id="PS51387"/>
    </source>
</evidence>
<organism evidence="8 9">
    <name type="scientific">Dimargaris cristalligena</name>
    <dbReference type="NCBI Taxonomy" id="215637"/>
    <lineage>
        <taxon>Eukaryota</taxon>
        <taxon>Fungi</taxon>
        <taxon>Fungi incertae sedis</taxon>
        <taxon>Zoopagomycota</taxon>
        <taxon>Kickxellomycotina</taxon>
        <taxon>Dimargaritomycetes</taxon>
        <taxon>Dimargaritales</taxon>
        <taxon>Dimargaritaceae</taxon>
        <taxon>Dimargaris</taxon>
    </lineage>
</organism>
<dbReference type="Gene3D" id="3.30.465.10">
    <property type="match status" value="1"/>
</dbReference>
<dbReference type="GO" id="GO:0008202">
    <property type="term" value="P:steroid metabolic process"/>
    <property type="evidence" value="ECO:0007669"/>
    <property type="project" value="TreeGrafter"/>
</dbReference>
<dbReference type="EMBL" id="ML002394">
    <property type="protein sequence ID" value="RKP38197.1"/>
    <property type="molecule type" value="Genomic_DNA"/>
</dbReference>
<accession>A0A4P9ZX37</accession>
<evidence type="ECO:0000256" key="4">
    <source>
        <dbReference type="ARBA" id="ARBA00022989"/>
    </source>
</evidence>
<dbReference type="GO" id="GO:0005737">
    <property type="term" value="C:cytoplasm"/>
    <property type="evidence" value="ECO:0007669"/>
    <property type="project" value="TreeGrafter"/>
</dbReference>
<dbReference type="InterPro" id="IPR016169">
    <property type="entry name" value="FAD-bd_PCMH_sub2"/>
</dbReference>
<keyword evidence="3 6" id="KW-0812">Transmembrane</keyword>
<dbReference type="PANTHER" id="PTHR10801:SF2">
    <property type="entry name" value="FAD-BINDING PCMH-TYPE DOMAIN-CONTAINING PROTEIN"/>
    <property type="match status" value="1"/>
</dbReference>
<dbReference type="InterPro" id="IPR016166">
    <property type="entry name" value="FAD-bd_PCMH"/>
</dbReference>
<feature type="transmembrane region" description="Helical" evidence="6">
    <location>
        <begin position="79"/>
        <end position="100"/>
    </location>
</feature>
<evidence type="ECO:0000313" key="8">
    <source>
        <dbReference type="EMBL" id="RKP38197.1"/>
    </source>
</evidence>
<keyword evidence="5 6" id="KW-0472">Membrane</keyword>
<evidence type="ECO:0000313" key="9">
    <source>
        <dbReference type="Proteomes" id="UP000268162"/>
    </source>
</evidence>
<feature type="transmembrane region" description="Helical" evidence="6">
    <location>
        <begin position="46"/>
        <end position="67"/>
    </location>
</feature>
<dbReference type="SUPFAM" id="SSF56176">
    <property type="entry name" value="FAD-binding/transporter-associated domain-like"/>
    <property type="match status" value="1"/>
</dbReference>
<evidence type="ECO:0000256" key="3">
    <source>
        <dbReference type="ARBA" id="ARBA00022692"/>
    </source>
</evidence>
<proteinExistence type="predicted"/>
<dbReference type="PANTHER" id="PTHR10801">
    <property type="entry name" value="24-DEHYDROCHOLESTEROL REDUCTASE"/>
    <property type="match status" value="1"/>
</dbReference>
<dbReference type="PROSITE" id="PS51387">
    <property type="entry name" value="FAD_PCMH"/>
    <property type="match status" value="1"/>
</dbReference>
<gene>
    <name evidence="8" type="ORF">BJ085DRAFT_37406</name>
</gene>
<dbReference type="GO" id="GO:0050614">
    <property type="term" value="F:Delta24-sterol reductase activity"/>
    <property type="evidence" value="ECO:0007669"/>
    <property type="project" value="UniProtKB-EC"/>
</dbReference>
<dbReference type="GO" id="GO:0071949">
    <property type="term" value="F:FAD binding"/>
    <property type="evidence" value="ECO:0007669"/>
    <property type="project" value="InterPro"/>
</dbReference>
<feature type="transmembrane region" description="Helical" evidence="6">
    <location>
        <begin position="21"/>
        <end position="40"/>
    </location>
</feature>
<dbReference type="InterPro" id="IPR036318">
    <property type="entry name" value="FAD-bd_PCMH-like_sf"/>
</dbReference>
<dbReference type="InterPro" id="IPR040165">
    <property type="entry name" value="Diminuto-like"/>
</dbReference>
<dbReference type="STRING" id="215637.A0A4P9ZX37"/>
<evidence type="ECO:0000256" key="1">
    <source>
        <dbReference type="ARBA" id="ARBA00004167"/>
    </source>
</evidence>
<reference evidence="9" key="1">
    <citation type="journal article" date="2018" name="Nat. Microbiol.">
        <title>Leveraging single-cell genomics to expand the fungal tree of life.</title>
        <authorList>
            <person name="Ahrendt S.R."/>
            <person name="Quandt C.A."/>
            <person name="Ciobanu D."/>
            <person name="Clum A."/>
            <person name="Salamov A."/>
            <person name="Andreopoulos B."/>
            <person name="Cheng J.F."/>
            <person name="Woyke T."/>
            <person name="Pelin A."/>
            <person name="Henrissat B."/>
            <person name="Reynolds N.K."/>
            <person name="Benny G.L."/>
            <person name="Smith M.E."/>
            <person name="James T.Y."/>
            <person name="Grigoriev I.V."/>
        </authorList>
    </citation>
    <scope>NUCLEOTIDE SEQUENCE [LARGE SCALE GENOMIC DNA]</scope>
    <source>
        <strain evidence="9">RSA 468</strain>
    </source>
</reference>
<sequence>MSNLESSPLIPKRVTTTNQRIHNVLVQILTLVWFLCLPLRTVVGAVLWTFSFFFWRPFVAVFTRTPFAGMLARFVERNTWVVILFFALPASYVFDMFFTIRNWYVRSFLAAPKLHDQRVREVQAQVRRWNEEGRQKPMCTARPGWLTMSTRSSTFKDDCSRISVNLHDIIEVDTERQIVKVEPLVDMGQITAHLVPMGWSLAIMVEMEDLTVGGLLMGVGLEVNSHIYGLMFETVERFEVVLGDGSLVTCSRTENPDLFHALPMSHGTLGFLVSAEMRIIPCKPYMHLTYEPCHSLDEMSDKVTKYCESDNPPPFLEVTVYSKETSVIMLGEFADVTTPEQRAKINSVNYWWKPWFYKHVAKFLETGPSDEYIPLRHYFHRHTRSIFWKLEELIPFGNHPIYRYLLGWLGAPKIAFLKLFTHTPEVRRKVAESAVYQDIIVPISTIRESIILFHEEFEFYPLLFYPVKLFYKAPGCEGLIRNPKHVKEGTNPPWEMYFDLGVYGIPGPVQRGEPWDAAKANRAMEKFARDNTGMQLMYADTWQTQEEFEEMFDHTLYRKCREKYNAIGAFPEIWDKVKPQDQR</sequence>
<feature type="domain" description="FAD-binding PCMH-type" evidence="7">
    <location>
        <begin position="106"/>
        <end position="282"/>
    </location>
</feature>
<dbReference type="OrthoDB" id="415825at2759"/>
<evidence type="ECO:0000256" key="2">
    <source>
        <dbReference type="ARBA" id="ARBA00012405"/>
    </source>
</evidence>
<keyword evidence="4 6" id="KW-1133">Transmembrane helix</keyword>
<dbReference type="GO" id="GO:0016020">
    <property type="term" value="C:membrane"/>
    <property type="evidence" value="ECO:0007669"/>
    <property type="project" value="UniProtKB-SubCell"/>
</dbReference>
<comment type="subcellular location">
    <subcellularLocation>
        <location evidence="1">Membrane</location>
        <topology evidence="1">Single-pass membrane protein</topology>
    </subcellularLocation>
</comment>
<keyword evidence="9" id="KW-1185">Reference proteome</keyword>
<dbReference type="AlphaFoldDB" id="A0A4P9ZX37"/>
<name>A0A4P9ZX37_9FUNG</name>
<protein>
    <recommendedName>
        <fullName evidence="2">Delta(24)-sterol reductase</fullName>
        <ecNumber evidence="2">1.3.1.72</ecNumber>
    </recommendedName>
</protein>
<evidence type="ECO:0000256" key="5">
    <source>
        <dbReference type="ARBA" id="ARBA00023136"/>
    </source>
</evidence>
<dbReference type="Pfam" id="PF01565">
    <property type="entry name" value="FAD_binding_4"/>
    <property type="match status" value="1"/>
</dbReference>
<dbReference type="GO" id="GO:0000246">
    <property type="term" value="F:Delta24(24-1) sterol reductase activity"/>
    <property type="evidence" value="ECO:0007669"/>
    <property type="project" value="TreeGrafter"/>
</dbReference>
<dbReference type="EC" id="1.3.1.72" evidence="2"/>
<dbReference type="InterPro" id="IPR006094">
    <property type="entry name" value="Oxid_FAD_bind_N"/>
</dbReference>
<dbReference type="Proteomes" id="UP000268162">
    <property type="component" value="Unassembled WGS sequence"/>
</dbReference>
<evidence type="ECO:0000256" key="6">
    <source>
        <dbReference type="SAM" id="Phobius"/>
    </source>
</evidence>